<evidence type="ECO:0000256" key="7">
    <source>
        <dbReference type="SAM" id="MobiDB-lite"/>
    </source>
</evidence>
<feature type="region of interest" description="Disordered" evidence="7">
    <location>
        <begin position="930"/>
        <end position="957"/>
    </location>
</feature>
<accession>A0A9P8D3Y0</accession>
<dbReference type="AlphaFoldDB" id="A0A9P8D3Y0"/>
<evidence type="ECO:0000256" key="2">
    <source>
        <dbReference type="ARBA" id="ARBA00008419"/>
    </source>
</evidence>
<evidence type="ECO:0000256" key="3">
    <source>
        <dbReference type="ARBA" id="ARBA00013011"/>
    </source>
</evidence>
<evidence type="ECO:0000313" key="9">
    <source>
        <dbReference type="EMBL" id="KAG9494895.1"/>
    </source>
</evidence>
<dbReference type="InterPro" id="IPR008927">
    <property type="entry name" value="6-PGluconate_DH-like_C_sf"/>
</dbReference>
<evidence type="ECO:0000256" key="6">
    <source>
        <dbReference type="ARBA" id="ARBA00023126"/>
    </source>
</evidence>
<dbReference type="InterPro" id="IPR013328">
    <property type="entry name" value="6PGD_dom2"/>
</dbReference>
<dbReference type="Proteomes" id="UP000827133">
    <property type="component" value="Unassembled WGS sequence"/>
</dbReference>
<dbReference type="Gene3D" id="3.40.50.720">
    <property type="entry name" value="NAD(P)-binding Rossmann-like Domain"/>
    <property type="match status" value="1"/>
</dbReference>
<name>A0A9P8D3Y0_9HYPO</name>
<keyword evidence="6" id="KW-0570">Pentose shunt</keyword>
<comment type="pathway">
    <text evidence="1">Carbohydrate degradation; pentose phosphate pathway; D-ribulose 5-phosphate from D-glucose 6-phosphate (oxidative stage): step 3/3.</text>
</comment>
<feature type="compositionally biased region" description="Basic and acidic residues" evidence="7">
    <location>
        <begin position="1"/>
        <end position="20"/>
    </location>
</feature>
<dbReference type="GeneID" id="68320980"/>
<proteinExistence type="inferred from homology"/>
<dbReference type="InterPro" id="IPR006114">
    <property type="entry name" value="6PGDH_C"/>
</dbReference>
<keyword evidence="5" id="KW-0311">Gluconate utilization</keyword>
<keyword evidence="10" id="KW-1185">Reference proteome</keyword>
<dbReference type="SUPFAM" id="SSF51735">
    <property type="entry name" value="NAD(P)-binding Rossmann-fold domains"/>
    <property type="match status" value="1"/>
</dbReference>
<dbReference type="PANTHER" id="PTHR11811">
    <property type="entry name" value="6-PHOSPHOGLUCONATE DEHYDROGENASE"/>
    <property type="match status" value="1"/>
</dbReference>
<dbReference type="KEGG" id="fmu:J7337_013124"/>
<sequence length="957" mass="107194">MCRSDEVDNCHREDRTHPIDEVMDNGLASGSSGSQPFPDTQAFQAPDLPSRRNSYQNRAPESVSASSRSGQSPFTPASFVANYQDTRGLSLGAALDSDRSVEGETRDSLDTLLQHNLSEPVNSQRKHDPIDMGFISRPSAQNLYEGFFKHFNCLVGLLDPSLYTFSYTRSRSSLLFTMILTISSRIFQPESHKPVRDHAEFLLGQALLACDSAVENIWAIIFPNPEPFQTPLVCLLRDYIRLYSNSVFLHRMIASGSRSTSHDLTTHTARVCFCSALSVLRQAIEMGELEIIYYLWDTAHLMIAFSAMMIPKLLRQDIDESSVSKNAAINTVTQVTSAYVSAAKSIGASDPENNTILAQGRLFSGILARLKAELVQANTDMMSPAMPDNLSISGLSWIEDQLNRSTFFSDGRMEPPLSEYGDMDTQTVGPNEDMSSFIPQVYEEFDLMLDDDFVNARYFEIGMVGMGSMGSMMSLLFAEKGCKVYYFDISEYNMKAAEKMVKDVNEETRVFRQHSYKQLCEEIYSENHPRIIIFSIPHGNPGDKCVKALRPHMTKGDIILDCSNEFYGNTERRQADLAKDGIFYVGCGVSGGYQSARAGPSMSPGGDPQALEIIMPLLRRVAAKDRDGKPCTSPIGPGGSGHYVKMIHNGIEQGMMSVISEVWYILTKGLELSYEEAAGVFERWNQTSELYNTFLIYIAVDINRTKDEKGRYVLGRVQDKVVQDVDNTEGTGTWACEEAVRLHVPAANIVSAHLFRCTSAELSQRAADAEASGRWQSSAMKVALRDDLIEDLRKATYFCLLLCFTQGLQIIREMDQQREWHINYQDLLHVWSAGSIIQAGGIMDLLHKVYNESPNQKNNLLSNSQLEKQLTTLLPSMKRCVLTALEADMVIPAMSQSLEYYKYSTSVDLPTQLTEAELDYFGNHKFDLKEEQRGEPSKGKHHFEWKPAKGESDKSRL</sequence>
<dbReference type="SMART" id="SM01350">
    <property type="entry name" value="6PGD"/>
    <property type="match status" value="1"/>
</dbReference>
<dbReference type="InterPro" id="IPR006183">
    <property type="entry name" value="Pgluconate_DH"/>
</dbReference>
<dbReference type="GO" id="GO:0004616">
    <property type="term" value="F:phosphogluconate dehydrogenase (decarboxylating) activity"/>
    <property type="evidence" value="ECO:0007669"/>
    <property type="project" value="UniProtKB-EC"/>
</dbReference>
<feature type="compositionally biased region" description="Polar residues" evidence="7">
    <location>
        <begin position="51"/>
        <end position="78"/>
    </location>
</feature>
<organism evidence="9 10">
    <name type="scientific">Fusarium musae</name>
    <dbReference type="NCBI Taxonomy" id="1042133"/>
    <lineage>
        <taxon>Eukaryota</taxon>
        <taxon>Fungi</taxon>
        <taxon>Dikarya</taxon>
        <taxon>Ascomycota</taxon>
        <taxon>Pezizomycotina</taxon>
        <taxon>Sordariomycetes</taxon>
        <taxon>Hypocreomycetidae</taxon>
        <taxon>Hypocreales</taxon>
        <taxon>Nectriaceae</taxon>
        <taxon>Fusarium</taxon>
    </lineage>
</organism>
<feature type="compositionally biased region" description="Polar residues" evidence="7">
    <location>
        <begin position="28"/>
        <end position="43"/>
    </location>
</feature>
<dbReference type="EMBL" id="JAHBCI010000011">
    <property type="protein sequence ID" value="KAG9494895.1"/>
    <property type="molecule type" value="Genomic_DNA"/>
</dbReference>
<dbReference type="PRINTS" id="PR00076">
    <property type="entry name" value="6PGDHDRGNASE"/>
</dbReference>
<evidence type="ECO:0000259" key="8">
    <source>
        <dbReference type="SMART" id="SM01350"/>
    </source>
</evidence>
<evidence type="ECO:0000256" key="5">
    <source>
        <dbReference type="ARBA" id="ARBA00023064"/>
    </source>
</evidence>
<evidence type="ECO:0000313" key="10">
    <source>
        <dbReference type="Proteomes" id="UP000827133"/>
    </source>
</evidence>
<dbReference type="RefSeq" id="XP_044673895.1">
    <property type="nucleotide sequence ID" value="XM_044830620.1"/>
</dbReference>
<feature type="region of interest" description="Disordered" evidence="7">
    <location>
        <begin position="1"/>
        <end position="78"/>
    </location>
</feature>
<dbReference type="FunFam" id="3.40.50.720:FF:000634">
    <property type="entry name" value="6-phosphogluconate dehydrogenase, decarboxylating"/>
    <property type="match status" value="1"/>
</dbReference>
<dbReference type="GO" id="GO:0019521">
    <property type="term" value="P:D-gluconate metabolic process"/>
    <property type="evidence" value="ECO:0007669"/>
    <property type="project" value="UniProtKB-KW"/>
</dbReference>
<keyword evidence="4" id="KW-0560">Oxidoreductase</keyword>
<comment type="caution">
    <text evidence="9">The sequence shown here is derived from an EMBL/GenBank/DDBJ whole genome shotgun (WGS) entry which is preliminary data.</text>
</comment>
<dbReference type="InterPro" id="IPR036291">
    <property type="entry name" value="NAD(P)-bd_dom_sf"/>
</dbReference>
<dbReference type="EC" id="1.1.1.44" evidence="3"/>
<gene>
    <name evidence="9" type="ORF">J7337_013124</name>
</gene>
<dbReference type="Gene3D" id="1.10.1040.10">
    <property type="entry name" value="N-(1-d-carboxylethyl)-l-norvaline Dehydrogenase, domain 2"/>
    <property type="match status" value="1"/>
</dbReference>
<dbReference type="Pfam" id="PF03446">
    <property type="entry name" value="NAD_binding_2"/>
    <property type="match status" value="1"/>
</dbReference>
<dbReference type="Pfam" id="PF00393">
    <property type="entry name" value="6PGD"/>
    <property type="match status" value="1"/>
</dbReference>
<evidence type="ECO:0000256" key="4">
    <source>
        <dbReference type="ARBA" id="ARBA00023002"/>
    </source>
</evidence>
<protein>
    <recommendedName>
        <fullName evidence="3">phosphogluconate dehydrogenase (NADP(+)-dependent, decarboxylating)</fullName>
        <ecNumber evidence="3">1.1.1.44</ecNumber>
    </recommendedName>
</protein>
<comment type="similarity">
    <text evidence="2">Belongs to the 6-phosphogluconate dehydrogenase family.</text>
</comment>
<dbReference type="InterPro" id="IPR006115">
    <property type="entry name" value="6PGDH_NADP-bd"/>
</dbReference>
<dbReference type="GO" id="GO:0050661">
    <property type="term" value="F:NADP binding"/>
    <property type="evidence" value="ECO:0007669"/>
    <property type="project" value="InterPro"/>
</dbReference>
<reference evidence="9" key="1">
    <citation type="journal article" date="2021" name="Mol. Plant Microbe Interact.">
        <title>Telomere to telomere genome assembly of Fusarium musae F31, causal agent of crown rot disease of banana.</title>
        <authorList>
            <person name="Degradi L."/>
            <person name="Tava V."/>
            <person name="Kunova A."/>
            <person name="Cortesi P."/>
            <person name="Saracchi M."/>
            <person name="Pasquali M."/>
        </authorList>
    </citation>
    <scope>NUCLEOTIDE SEQUENCE</scope>
    <source>
        <strain evidence="9">F31</strain>
    </source>
</reference>
<dbReference type="GO" id="GO:0006098">
    <property type="term" value="P:pentose-phosphate shunt"/>
    <property type="evidence" value="ECO:0007669"/>
    <property type="project" value="UniProtKB-KW"/>
</dbReference>
<feature type="domain" description="6-phosphogluconate dehydrogenase C-terminal" evidence="8">
    <location>
        <begin position="641"/>
        <end position="946"/>
    </location>
</feature>
<evidence type="ECO:0000256" key="1">
    <source>
        <dbReference type="ARBA" id="ARBA00004874"/>
    </source>
</evidence>
<dbReference type="SUPFAM" id="SSF48179">
    <property type="entry name" value="6-phosphogluconate dehydrogenase C-terminal domain-like"/>
    <property type="match status" value="1"/>
</dbReference>